<organism evidence="9 10">
    <name type="scientific">Thermaerobacter marianensis (strain ATCC 700841 / DSM 12885 / JCM 10246 / 7p75a)</name>
    <dbReference type="NCBI Taxonomy" id="644966"/>
    <lineage>
        <taxon>Bacteria</taxon>
        <taxon>Bacillati</taxon>
        <taxon>Bacillota</taxon>
        <taxon>Clostridia</taxon>
        <taxon>Eubacteriales</taxon>
        <taxon>Clostridiales Family XVII. Incertae Sedis</taxon>
        <taxon>Thermaerobacter</taxon>
    </lineage>
</organism>
<evidence type="ECO:0000256" key="1">
    <source>
        <dbReference type="ARBA" id="ARBA00004496"/>
    </source>
</evidence>
<keyword evidence="10" id="KW-1185">Reference proteome</keyword>
<evidence type="ECO:0000256" key="4">
    <source>
        <dbReference type="ARBA" id="ARBA00022679"/>
    </source>
</evidence>
<feature type="domain" description="PTS EIIA type-1" evidence="8">
    <location>
        <begin position="108"/>
        <end position="211"/>
    </location>
</feature>
<reference evidence="9 10" key="1">
    <citation type="journal article" date="2010" name="Stand. Genomic Sci.">
        <title>Complete genome sequence of Thermaerobacter marianensis type strain (7p75a).</title>
        <authorList>
            <person name="Han C."/>
            <person name="Gu W."/>
            <person name="Zhang X."/>
            <person name="Lapidus A."/>
            <person name="Nolan M."/>
            <person name="Copeland A."/>
            <person name="Lucas S."/>
            <person name="Del Rio T.G."/>
            <person name="Tice H."/>
            <person name="Cheng J.F."/>
            <person name="Tapia R."/>
            <person name="Goodwin L."/>
            <person name="Pitluck S."/>
            <person name="Pagani I."/>
            <person name="Ivanova N."/>
            <person name="Mavromatis K."/>
            <person name="Mikhailova N."/>
            <person name="Pati A."/>
            <person name="Chen A."/>
            <person name="Palaniappan K."/>
            <person name="Land M."/>
            <person name="Hauser L."/>
            <person name="Chang Y.J."/>
            <person name="Jeffries C.D."/>
            <person name="Schneider S."/>
            <person name="Rohde M."/>
            <person name="Goker M."/>
            <person name="Pukall R."/>
            <person name="Woyke T."/>
            <person name="Bristow J."/>
            <person name="Eisen J.A."/>
            <person name="Markowitz V."/>
            <person name="Hugenholtz P."/>
            <person name="Kyrpides N.C."/>
            <person name="Klenk H.P."/>
            <person name="Detter J.C."/>
        </authorList>
    </citation>
    <scope>NUCLEOTIDE SEQUENCE [LARGE SCALE GENOMIC DNA]</scope>
    <source>
        <strain evidence="10">ATCC 700841 / DSM 12885 / JCM 10246 / 7p75a</strain>
    </source>
</reference>
<sequence length="251" mass="24597">MDERPITGTRSGPAGTGGVVGPQALAAAGKAGPDGADRGAAAGVRGAGSPGGGGPDTARNGHDTAGGMGPGTATGRDPAAPATGGGGRGVAVPAPVTGRVVPLDQVPDPVFAERMVGDGAALLPEAGEVVAPLAGTVTALFPTGHAVGLRTDDGLELLIHLGIDSAHAEGAFEPLVQVGDRVAAGQRLIRTDLQRLAAAARAPVSPVLVTNLEELGGRIEAVAQGFVWAGRDVLFRVVWPAAGAEANGKPR</sequence>
<keyword evidence="6" id="KW-0418">Kinase</keyword>
<feature type="compositionally biased region" description="Low complexity" evidence="7">
    <location>
        <begin position="24"/>
        <end position="44"/>
    </location>
</feature>
<dbReference type="SUPFAM" id="SSF51261">
    <property type="entry name" value="Duplicated hybrid motif"/>
    <property type="match status" value="1"/>
</dbReference>
<keyword evidence="3" id="KW-0762">Sugar transport</keyword>
<evidence type="ECO:0000313" key="10">
    <source>
        <dbReference type="Proteomes" id="UP000008915"/>
    </source>
</evidence>
<reference evidence="10" key="2">
    <citation type="journal article" date="2010" name="Stand. Genomic Sci.">
        <title>Complete genome sequence of Thermaerobacter marianensis type strain (7p75aT).</title>
        <authorList>
            <person name="Han C."/>
            <person name="Gu W."/>
            <person name="Zhang X."/>
            <person name="Lapidus A."/>
            <person name="Nolan M."/>
            <person name="Copeland A."/>
            <person name="Lucas S."/>
            <person name="Glavina Del Rio T."/>
            <person name="Tice H."/>
            <person name="Cheng J."/>
            <person name="Tapia R."/>
            <person name="Goodwin L."/>
            <person name="Pitluck S."/>
            <person name="Pagani I."/>
            <person name="Ivanova N."/>
            <person name="Mavromatis K."/>
            <person name="Mikhailova N."/>
            <person name="Pati A."/>
            <person name="Chen A."/>
            <person name="Palaniappan K."/>
            <person name="Land M."/>
            <person name="Hauser L."/>
            <person name="Chang Y."/>
            <person name="Jeffries C."/>
            <person name="Schneider S."/>
            <person name="Rohde M."/>
            <person name="Goker M."/>
            <person name="Pukall R."/>
            <person name="Woyke T."/>
            <person name="Bristow J."/>
            <person name="Eisen J."/>
            <person name="Markowitz V."/>
            <person name="Hugenholtz P."/>
            <person name="Kyrpides N."/>
            <person name="Klenk H."/>
            <person name="Detter J."/>
        </authorList>
    </citation>
    <scope>NUCLEOTIDE SEQUENCE [LARGE SCALE GENOMIC DNA]</scope>
    <source>
        <strain evidence="10">ATCC 700841 / DSM 12885 / JCM 10246 / 7p75a</strain>
    </source>
</reference>
<gene>
    <name evidence="9" type="ordered locus">Tmar_1698</name>
</gene>
<dbReference type="STRING" id="644966.Tmar_1698"/>
<evidence type="ECO:0000259" key="8">
    <source>
        <dbReference type="PROSITE" id="PS51093"/>
    </source>
</evidence>
<evidence type="ECO:0000313" key="9">
    <source>
        <dbReference type="EMBL" id="ADU51806.1"/>
    </source>
</evidence>
<keyword evidence="2" id="KW-0813">Transport</keyword>
<dbReference type="InterPro" id="IPR001127">
    <property type="entry name" value="PTS_EIIA_1_perm"/>
</dbReference>
<evidence type="ECO:0000256" key="2">
    <source>
        <dbReference type="ARBA" id="ARBA00022448"/>
    </source>
</evidence>
<dbReference type="GO" id="GO:0009401">
    <property type="term" value="P:phosphoenolpyruvate-dependent sugar phosphotransferase system"/>
    <property type="evidence" value="ECO:0007669"/>
    <property type="project" value="UniProtKB-KW"/>
</dbReference>
<dbReference type="KEGG" id="tmr:Tmar_1698"/>
<dbReference type="Gene3D" id="2.70.70.10">
    <property type="entry name" value="Glucose Permease (Domain IIA)"/>
    <property type="match status" value="1"/>
</dbReference>
<name>E6SHL1_THEM7</name>
<dbReference type="EMBL" id="CP002344">
    <property type="protein sequence ID" value="ADU51806.1"/>
    <property type="molecule type" value="Genomic_DNA"/>
</dbReference>
<dbReference type="PANTHER" id="PTHR45008">
    <property type="entry name" value="PTS SYSTEM GLUCOSE-SPECIFIC EIIA COMPONENT"/>
    <property type="match status" value="1"/>
</dbReference>
<evidence type="ECO:0000256" key="7">
    <source>
        <dbReference type="SAM" id="MobiDB-lite"/>
    </source>
</evidence>
<evidence type="ECO:0000256" key="3">
    <source>
        <dbReference type="ARBA" id="ARBA00022597"/>
    </source>
</evidence>
<keyword evidence="4" id="KW-0808">Transferase</keyword>
<dbReference type="PANTHER" id="PTHR45008:SF1">
    <property type="entry name" value="PTS SYSTEM GLUCOSE-SPECIFIC EIIA COMPONENT"/>
    <property type="match status" value="1"/>
</dbReference>
<accession>E6SHL1</accession>
<feature type="compositionally biased region" description="Gly residues" evidence="7">
    <location>
        <begin position="45"/>
        <end position="55"/>
    </location>
</feature>
<dbReference type="HOGENOM" id="CLU_1106701_0_0_9"/>
<dbReference type="InterPro" id="IPR050890">
    <property type="entry name" value="PTS_EIIA_component"/>
</dbReference>
<dbReference type="eggNOG" id="COG2190">
    <property type="taxonomic scope" value="Bacteria"/>
</dbReference>
<dbReference type="InterPro" id="IPR011055">
    <property type="entry name" value="Dup_hybrid_motif"/>
</dbReference>
<comment type="subcellular location">
    <subcellularLocation>
        <location evidence="1">Cytoplasm</location>
    </subcellularLocation>
</comment>
<dbReference type="Proteomes" id="UP000008915">
    <property type="component" value="Chromosome"/>
</dbReference>
<keyword evidence="5" id="KW-0598">Phosphotransferase system</keyword>
<protein>
    <submittedName>
        <fullName evidence="9">PTS system, glucose subfamily, IIA subunit</fullName>
    </submittedName>
</protein>
<dbReference type="AlphaFoldDB" id="E6SHL1"/>
<evidence type="ECO:0000256" key="6">
    <source>
        <dbReference type="ARBA" id="ARBA00022777"/>
    </source>
</evidence>
<dbReference type="GO" id="GO:0016301">
    <property type="term" value="F:kinase activity"/>
    <property type="evidence" value="ECO:0007669"/>
    <property type="project" value="UniProtKB-KW"/>
</dbReference>
<proteinExistence type="predicted"/>
<dbReference type="GO" id="GO:0005737">
    <property type="term" value="C:cytoplasm"/>
    <property type="evidence" value="ECO:0007669"/>
    <property type="project" value="UniProtKB-SubCell"/>
</dbReference>
<dbReference type="Pfam" id="PF00358">
    <property type="entry name" value="PTS_EIIA_1"/>
    <property type="match status" value="1"/>
</dbReference>
<dbReference type="PROSITE" id="PS51093">
    <property type="entry name" value="PTS_EIIA_TYPE_1"/>
    <property type="match status" value="1"/>
</dbReference>
<evidence type="ECO:0000256" key="5">
    <source>
        <dbReference type="ARBA" id="ARBA00022683"/>
    </source>
</evidence>
<dbReference type="NCBIfam" id="TIGR00830">
    <property type="entry name" value="PTBA"/>
    <property type="match status" value="1"/>
</dbReference>
<feature type="compositionally biased region" description="Low complexity" evidence="7">
    <location>
        <begin position="73"/>
        <end position="82"/>
    </location>
</feature>
<feature type="region of interest" description="Disordered" evidence="7">
    <location>
        <begin position="1"/>
        <end position="90"/>
    </location>
</feature>